<gene>
    <name evidence="2" type="ORF">CC80DRAFT_20586</name>
</gene>
<protein>
    <submittedName>
        <fullName evidence="2">Uncharacterized protein</fullName>
    </submittedName>
</protein>
<organism evidence="2 3">
    <name type="scientific">Byssothecium circinans</name>
    <dbReference type="NCBI Taxonomy" id="147558"/>
    <lineage>
        <taxon>Eukaryota</taxon>
        <taxon>Fungi</taxon>
        <taxon>Dikarya</taxon>
        <taxon>Ascomycota</taxon>
        <taxon>Pezizomycotina</taxon>
        <taxon>Dothideomycetes</taxon>
        <taxon>Pleosporomycetidae</taxon>
        <taxon>Pleosporales</taxon>
        <taxon>Massarineae</taxon>
        <taxon>Massarinaceae</taxon>
        <taxon>Byssothecium</taxon>
    </lineage>
</organism>
<dbReference type="AlphaFoldDB" id="A0A6A5U2C2"/>
<evidence type="ECO:0000313" key="2">
    <source>
        <dbReference type="EMBL" id="KAF1958818.1"/>
    </source>
</evidence>
<feature type="compositionally biased region" description="Polar residues" evidence="1">
    <location>
        <begin position="73"/>
        <end position="87"/>
    </location>
</feature>
<dbReference type="EMBL" id="ML976986">
    <property type="protein sequence ID" value="KAF1958818.1"/>
    <property type="molecule type" value="Genomic_DNA"/>
</dbReference>
<evidence type="ECO:0000256" key="1">
    <source>
        <dbReference type="SAM" id="MobiDB-lite"/>
    </source>
</evidence>
<feature type="compositionally biased region" description="Basic residues" evidence="1">
    <location>
        <begin position="91"/>
        <end position="101"/>
    </location>
</feature>
<name>A0A6A5U2C2_9PLEO</name>
<dbReference type="Proteomes" id="UP000800035">
    <property type="component" value="Unassembled WGS sequence"/>
</dbReference>
<sequence>MSSKYYRPAVNPHERYAFRPRAPATKPTVLKVSPWDYADGHSDDNLDASPLPSLCRQGKRRAAELDNNDYMDNDSQTQGHLESNIYSKPQRPAHTKKKPRRRNFDSSDNVKVGTLQPAIDAERAASRTGFKGLTALPGIAIEELSSHSLTAAEAEVNLRTLLPSITDAAMVKLKARAVAAKGNATPPSKFHPNRSTWPQYNNPMDKIFEVFAANEPTAVDIPFTSAAVGRGPENLQKPWGHPNSAVVVCAAYPTLHSTIIPRFGDMFDPTNSSLRLVLRKLGLLIPIADQVPTSVLMLNAFSRRIDRKEISKELIARNSSPTAVVPNDATRKTYGDPEPTGEVANLSEYKNLCFGKLLQYLRPDIVEYHTRKAMDIIFNTCTAPFCVIFGEQSMRMYLKAADWRRIRLKYLLYKGYVS</sequence>
<feature type="region of interest" description="Disordered" evidence="1">
    <location>
        <begin position="63"/>
        <end position="111"/>
    </location>
</feature>
<proteinExistence type="predicted"/>
<evidence type="ECO:0000313" key="3">
    <source>
        <dbReference type="Proteomes" id="UP000800035"/>
    </source>
</evidence>
<accession>A0A6A5U2C2</accession>
<keyword evidence="3" id="KW-1185">Reference proteome</keyword>
<reference evidence="2" key="1">
    <citation type="journal article" date="2020" name="Stud. Mycol.">
        <title>101 Dothideomycetes genomes: a test case for predicting lifestyles and emergence of pathogens.</title>
        <authorList>
            <person name="Haridas S."/>
            <person name="Albert R."/>
            <person name="Binder M."/>
            <person name="Bloem J."/>
            <person name="Labutti K."/>
            <person name="Salamov A."/>
            <person name="Andreopoulos B."/>
            <person name="Baker S."/>
            <person name="Barry K."/>
            <person name="Bills G."/>
            <person name="Bluhm B."/>
            <person name="Cannon C."/>
            <person name="Castanera R."/>
            <person name="Culley D."/>
            <person name="Daum C."/>
            <person name="Ezra D."/>
            <person name="Gonzalez J."/>
            <person name="Henrissat B."/>
            <person name="Kuo A."/>
            <person name="Liang C."/>
            <person name="Lipzen A."/>
            <person name="Lutzoni F."/>
            <person name="Magnuson J."/>
            <person name="Mondo S."/>
            <person name="Nolan M."/>
            <person name="Ohm R."/>
            <person name="Pangilinan J."/>
            <person name="Park H.-J."/>
            <person name="Ramirez L."/>
            <person name="Alfaro M."/>
            <person name="Sun H."/>
            <person name="Tritt A."/>
            <person name="Yoshinaga Y."/>
            <person name="Zwiers L.-H."/>
            <person name="Turgeon B."/>
            <person name="Goodwin S."/>
            <person name="Spatafora J."/>
            <person name="Crous P."/>
            <person name="Grigoriev I."/>
        </authorList>
    </citation>
    <scope>NUCLEOTIDE SEQUENCE</scope>
    <source>
        <strain evidence="2">CBS 675.92</strain>
    </source>
</reference>